<evidence type="ECO:0000313" key="3">
    <source>
        <dbReference type="Proteomes" id="UP001293593"/>
    </source>
</evidence>
<keyword evidence="1" id="KW-1133">Transmembrane helix</keyword>
<sequence length="145" mass="16038">MADKAQLNSWSSGLCECFSDCEACCMTLCCPCVTFGRIAEIVDRGSTSCFLQGALFYILGGFINFVSVYSCIYRTKLRKLYRIEGNETCDCIVSTFCPHMALCQEYRELKTRGFDMSAGWQGNVEMKTAGAMAVMAPEVQGGMSR</sequence>
<gene>
    <name evidence="2" type="ORF">QN277_029330</name>
</gene>
<dbReference type="NCBIfam" id="TIGR01571">
    <property type="entry name" value="A_thal_Cys_rich"/>
    <property type="match status" value="1"/>
</dbReference>
<evidence type="ECO:0000256" key="1">
    <source>
        <dbReference type="SAM" id="Phobius"/>
    </source>
</evidence>
<keyword evidence="1" id="KW-0812">Transmembrane</keyword>
<dbReference type="InterPro" id="IPR006461">
    <property type="entry name" value="PLAC_motif_containing"/>
</dbReference>
<evidence type="ECO:0000313" key="2">
    <source>
        <dbReference type="EMBL" id="KAK4263987.1"/>
    </source>
</evidence>
<comment type="caution">
    <text evidence="2">The sequence shown here is derived from an EMBL/GenBank/DDBJ whole genome shotgun (WGS) entry which is preliminary data.</text>
</comment>
<accession>A0AAE1J7Z3</accession>
<reference evidence="2" key="1">
    <citation type="submission" date="2023-10" db="EMBL/GenBank/DDBJ databases">
        <title>Chromosome-level genome of the transformable northern wattle, Acacia crassicarpa.</title>
        <authorList>
            <person name="Massaro I."/>
            <person name="Sinha N.R."/>
            <person name="Poethig S."/>
            <person name="Leichty A.R."/>
        </authorList>
    </citation>
    <scope>NUCLEOTIDE SEQUENCE</scope>
    <source>
        <strain evidence="2">Acra3RX</strain>
        <tissue evidence="2">Leaf</tissue>
    </source>
</reference>
<keyword evidence="3" id="KW-1185">Reference proteome</keyword>
<dbReference type="EMBL" id="JAWXYG010000009">
    <property type="protein sequence ID" value="KAK4263987.1"/>
    <property type="molecule type" value="Genomic_DNA"/>
</dbReference>
<organism evidence="2 3">
    <name type="scientific">Acacia crassicarpa</name>
    <name type="common">northern wattle</name>
    <dbReference type="NCBI Taxonomy" id="499986"/>
    <lineage>
        <taxon>Eukaryota</taxon>
        <taxon>Viridiplantae</taxon>
        <taxon>Streptophyta</taxon>
        <taxon>Embryophyta</taxon>
        <taxon>Tracheophyta</taxon>
        <taxon>Spermatophyta</taxon>
        <taxon>Magnoliopsida</taxon>
        <taxon>eudicotyledons</taxon>
        <taxon>Gunneridae</taxon>
        <taxon>Pentapetalae</taxon>
        <taxon>rosids</taxon>
        <taxon>fabids</taxon>
        <taxon>Fabales</taxon>
        <taxon>Fabaceae</taxon>
        <taxon>Caesalpinioideae</taxon>
        <taxon>mimosoid clade</taxon>
        <taxon>Acacieae</taxon>
        <taxon>Acacia</taxon>
    </lineage>
</organism>
<protein>
    <submittedName>
        <fullName evidence="2">Uncharacterized protein</fullName>
    </submittedName>
</protein>
<name>A0AAE1J7Z3_9FABA</name>
<dbReference type="Proteomes" id="UP001293593">
    <property type="component" value="Unassembled WGS sequence"/>
</dbReference>
<dbReference type="PANTHER" id="PTHR15907">
    <property type="entry name" value="DUF614 FAMILY PROTEIN-RELATED"/>
    <property type="match status" value="1"/>
</dbReference>
<keyword evidence="1" id="KW-0472">Membrane</keyword>
<proteinExistence type="predicted"/>
<dbReference type="AlphaFoldDB" id="A0AAE1J7Z3"/>
<feature type="transmembrane region" description="Helical" evidence="1">
    <location>
        <begin position="54"/>
        <end position="72"/>
    </location>
</feature>
<dbReference type="Pfam" id="PF04749">
    <property type="entry name" value="PLAC8"/>
    <property type="match status" value="1"/>
</dbReference>